<feature type="transmembrane region" description="Helical" evidence="5">
    <location>
        <begin position="62"/>
        <end position="84"/>
    </location>
</feature>
<keyword evidence="4 5" id="KW-0472">Membrane</keyword>
<feature type="transmembrane region" description="Helical" evidence="5">
    <location>
        <begin position="427"/>
        <end position="451"/>
    </location>
</feature>
<dbReference type="InterPro" id="IPR011701">
    <property type="entry name" value="MFS"/>
</dbReference>
<keyword evidence="3 5" id="KW-1133">Transmembrane helix</keyword>
<dbReference type="Proteomes" id="UP001365128">
    <property type="component" value="Unassembled WGS sequence"/>
</dbReference>
<dbReference type="InterPro" id="IPR020846">
    <property type="entry name" value="MFS_dom"/>
</dbReference>
<evidence type="ECO:0000256" key="3">
    <source>
        <dbReference type="ARBA" id="ARBA00022989"/>
    </source>
</evidence>
<evidence type="ECO:0000256" key="1">
    <source>
        <dbReference type="ARBA" id="ARBA00004141"/>
    </source>
</evidence>
<dbReference type="PANTHER" id="PTHR23502">
    <property type="entry name" value="MAJOR FACILITATOR SUPERFAMILY"/>
    <property type="match status" value="1"/>
</dbReference>
<feature type="transmembrane region" description="Helical" evidence="5">
    <location>
        <begin position="104"/>
        <end position="121"/>
    </location>
</feature>
<dbReference type="InterPro" id="IPR036259">
    <property type="entry name" value="MFS_trans_sf"/>
</dbReference>
<organism evidence="7 8">
    <name type="scientific">Phyllosticta citricarpa</name>
    <dbReference type="NCBI Taxonomy" id="55181"/>
    <lineage>
        <taxon>Eukaryota</taxon>
        <taxon>Fungi</taxon>
        <taxon>Dikarya</taxon>
        <taxon>Ascomycota</taxon>
        <taxon>Pezizomycotina</taxon>
        <taxon>Dothideomycetes</taxon>
        <taxon>Dothideomycetes incertae sedis</taxon>
        <taxon>Botryosphaeriales</taxon>
        <taxon>Phyllostictaceae</taxon>
        <taxon>Phyllosticta</taxon>
    </lineage>
</organism>
<evidence type="ECO:0000256" key="2">
    <source>
        <dbReference type="ARBA" id="ARBA00022692"/>
    </source>
</evidence>
<feature type="transmembrane region" description="Helical" evidence="5">
    <location>
        <begin position="358"/>
        <end position="379"/>
    </location>
</feature>
<dbReference type="SUPFAM" id="SSF103473">
    <property type="entry name" value="MFS general substrate transporter"/>
    <property type="match status" value="1"/>
</dbReference>
<comment type="caution">
    <text evidence="7">The sequence shown here is derived from an EMBL/GenBank/DDBJ whole genome shotgun (WGS) entry which is preliminary data.</text>
</comment>
<feature type="transmembrane region" description="Helical" evidence="5">
    <location>
        <begin position="314"/>
        <end position="338"/>
    </location>
</feature>
<name>A0ABR1M8M9_9PEZI</name>
<feature type="transmembrane region" description="Helical" evidence="5">
    <location>
        <begin position="187"/>
        <end position="210"/>
    </location>
</feature>
<feature type="transmembrane region" description="Helical" evidence="5">
    <location>
        <begin position="400"/>
        <end position="421"/>
    </location>
</feature>
<dbReference type="EMBL" id="JBBPDW010000019">
    <property type="protein sequence ID" value="KAK7543755.1"/>
    <property type="molecule type" value="Genomic_DNA"/>
</dbReference>
<evidence type="ECO:0000256" key="5">
    <source>
        <dbReference type="SAM" id="Phobius"/>
    </source>
</evidence>
<feature type="transmembrane region" description="Helical" evidence="5">
    <location>
        <begin position="216"/>
        <end position="236"/>
    </location>
</feature>
<evidence type="ECO:0000313" key="8">
    <source>
        <dbReference type="Proteomes" id="UP001365128"/>
    </source>
</evidence>
<evidence type="ECO:0000313" key="7">
    <source>
        <dbReference type="EMBL" id="KAK7543755.1"/>
    </source>
</evidence>
<dbReference type="Gene3D" id="1.20.1250.20">
    <property type="entry name" value="MFS general substrate transporter like domains"/>
    <property type="match status" value="1"/>
</dbReference>
<evidence type="ECO:0000256" key="4">
    <source>
        <dbReference type="ARBA" id="ARBA00023136"/>
    </source>
</evidence>
<gene>
    <name evidence="7" type="ORF">IWX46DRAFT_122699</name>
</gene>
<sequence>MGSTQAQQHLARSHAHEEDIPGTVNLQAIEGDDTALGQALFPVPADDPNDPLHWPNWKKTTILVLLSFYSFLGNSALLGPSVYIQIYSKEFGISPTTASNLISYPNLTYGFGSLLLVPAYLKFGRRPVMLLSMTMYVFGLLGASRAHSYSGLLAARLVHALGSGVCESLPVQLVNDIFFLHERGKRIGYYTIALCWGSTGTLYAGYMLAGGYSWRLYFYVELAFAAALLILSFIFVEETMYKRDGGQTSNKDVYKRDGGQTSNKDVGEKMTTVERLESVPVVPPRKTFRQTLKLWSGIDHSVSFFLTAARSFTYFLVPSVLWVITSFGIYIGLGGLAFNYTFPIKIVASPYNWSQENSGLIALGNIIGYGLAIPFTATSDYLAARLTRKNNGIREAEMRLGVMLPAMIVGPIGLIVYGLTAERDLHWIGYFAGVTMVDWASYFYFTFALAYSVDSYNVNTSEMLIAINLGKQAISFGMGFKLLDWILQSGYAAVIAGAFGAVLFLNNVALLLFMWKGKSIRRFFAQTWLARMHKKTIRAVETA</sequence>
<reference evidence="7 8" key="1">
    <citation type="submission" date="2024-04" db="EMBL/GenBank/DDBJ databases">
        <title>Phyllosticta paracitricarpa is synonymous to the EU quarantine fungus P. citricarpa based on phylogenomic analyses.</title>
        <authorList>
            <consortium name="Lawrence Berkeley National Laboratory"/>
            <person name="Van Ingen-Buijs V.A."/>
            <person name="Van Westerhoven A.C."/>
            <person name="Haridas S."/>
            <person name="Skiadas P."/>
            <person name="Martin F."/>
            <person name="Groenewald J.Z."/>
            <person name="Crous P.W."/>
            <person name="Seidl M.F."/>
        </authorList>
    </citation>
    <scope>NUCLEOTIDE SEQUENCE [LARGE SCALE GENOMIC DNA]</scope>
    <source>
        <strain evidence="7 8">CBS 122670</strain>
    </source>
</reference>
<comment type="subcellular location">
    <subcellularLocation>
        <location evidence="1">Membrane</location>
        <topology evidence="1">Multi-pass membrane protein</topology>
    </subcellularLocation>
</comment>
<keyword evidence="2 5" id="KW-0812">Transmembrane</keyword>
<keyword evidence="8" id="KW-1185">Reference proteome</keyword>
<feature type="transmembrane region" description="Helical" evidence="5">
    <location>
        <begin position="463"/>
        <end position="483"/>
    </location>
</feature>
<proteinExistence type="predicted"/>
<accession>A0ABR1M8M9</accession>
<protein>
    <submittedName>
        <fullName evidence="7">Major facilitator superfamily domain-containing protein</fullName>
    </submittedName>
</protein>
<evidence type="ECO:0000259" key="6">
    <source>
        <dbReference type="PROSITE" id="PS50850"/>
    </source>
</evidence>
<feature type="domain" description="Major facilitator superfamily (MFS) profile" evidence="6">
    <location>
        <begin position="59"/>
        <end position="518"/>
    </location>
</feature>
<dbReference type="Pfam" id="PF07690">
    <property type="entry name" value="MFS_1"/>
    <property type="match status" value="1"/>
</dbReference>
<feature type="transmembrane region" description="Helical" evidence="5">
    <location>
        <begin position="489"/>
        <end position="513"/>
    </location>
</feature>
<dbReference type="PROSITE" id="PS50850">
    <property type="entry name" value="MFS"/>
    <property type="match status" value="1"/>
</dbReference>
<dbReference type="PANTHER" id="PTHR23502:SF160">
    <property type="entry name" value="MAJOR FACILITATOR SUPERFAMILY (MFS) PROFILE DOMAIN-CONTAINING PROTEIN-RELATED"/>
    <property type="match status" value="1"/>
</dbReference>